<gene>
    <name evidence="3" type="ORF">niasHT_015246</name>
</gene>
<dbReference type="PANTHER" id="PTHR47521:SF7">
    <property type="entry name" value="SERPENTINE RECEPTOR CLASS EPSILON-6"/>
    <property type="match status" value="1"/>
</dbReference>
<dbReference type="InterPro" id="IPR052860">
    <property type="entry name" value="NRL-GPCR1"/>
</dbReference>
<dbReference type="PANTHER" id="PTHR47521">
    <property type="entry name" value="SERPENTINE RECEPTOR, CLASS E (EPSILON)-RELATED"/>
    <property type="match status" value="1"/>
</dbReference>
<feature type="transmembrane region" description="Helical" evidence="2">
    <location>
        <begin position="160"/>
        <end position="184"/>
    </location>
</feature>
<accession>A0ABD2L2I4</accession>
<organism evidence="3 4">
    <name type="scientific">Heterodera trifolii</name>
    <dbReference type="NCBI Taxonomy" id="157864"/>
    <lineage>
        <taxon>Eukaryota</taxon>
        <taxon>Metazoa</taxon>
        <taxon>Ecdysozoa</taxon>
        <taxon>Nematoda</taxon>
        <taxon>Chromadorea</taxon>
        <taxon>Rhabditida</taxon>
        <taxon>Tylenchina</taxon>
        <taxon>Tylenchomorpha</taxon>
        <taxon>Tylenchoidea</taxon>
        <taxon>Heteroderidae</taxon>
        <taxon>Heteroderinae</taxon>
        <taxon>Heterodera</taxon>
    </lineage>
</organism>
<comment type="similarity">
    <text evidence="1">Belongs to the nematode receptor-like protein sre family.</text>
</comment>
<feature type="transmembrane region" description="Helical" evidence="2">
    <location>
        <begin position="25"/>
        <end position="43"/>
    </location>
</feature>
<keyword evidence="2" id="KW-0472">Membrane</keyword>
<name>A0ABD2L2I4_9BILA</name>
<feature type="transmembrane region" description="Helical" evidence="2">
    <location>
        <begin position="55"/>
        <end position="79"/>
    </location>
</feature>
<feature type="transmembrane region" description="Helical" evidence="2">
    <location>
        <begin position="130"/>
        <end position="148"/>
    </location>
</feature>
<feature type="transmembrane region" description="Helical" evidence="2">
    <location>
        <begin position="99"/>
        <end position="118"/>
    </location>
</feature>
<dbReference type="Proteomes" id="UP001620626">
    <property type="component" value="Unassembled WGS sequence"/>
</dbReference>
<keyword evidence="2" id="KW-1133">Transmembrane helix</keyword>
<evidence type="ECO:0000256" key="2">
    <source>
        <dbReference type="SAM" id="Phobius"/>
    </source>
</evidence>
<feature type="transmembrane region" description="Helical" evidence="2">
    <location>
        <begin position="223"/>
        <end position="244"/>
    </location>
</feature>
<protein>
    <recommendedName>
        <fullName evidence="5">Gustatory receptor</fullName>
    </recommendedName>
</protein>
<evidence type="ECO:0000313" key="4">
    <source>
        <dbReference type="Proteomes" id="UP001620626"/>
    </source>
</evidence>
<dbReference type="EMBL" id="JBICBT010000573">
    <property type="protein sequence ID" value="KAL3109401.1"/>
    <property type="molecule type" value="Genomic_DNA"/>
</dbReference>
<sequence length="359" mass="41074">MASLNTTAPTEFELFLLSFGNAVELFTTFIGIPLSIANLVLVARTSVIHPNMKAILIFQSFFILLRGCCRFVICLFTFISGAESVQFFPALRKMYLIGIYTRNFVPHVLIVERILATLFVRTYEKNRGQLFTIMWTPFALVIPIYIAFSTSPQSDQDQPITNLITTTVQLLIGSTELGIFYQLCRYNSKLYQKMFQNIGSNNLSIRYQLSENIRIGKQLIPPLSLNLVNIFAGTIILLWDLLNWPFYDLIRNFCINLNSFFGILIEFFIIKCHPFLKRDLYQFLNRIGIMFGFNHLAYNHRIGVTAPSSSAAVNGIVQRNLISGKALIDNQTKPEDHFAMLKEAWEKGPMKCQNANFQK</sequence>
<proteinExistence type="inferred from homology"/>
<evidence type="ECO:0008006" key="5">
    <source>
        <dbReference type="Google" id="ProtNLM"/>
    </source>
</evidence>
<reference evidence="3 4" key="1">
    <citation type="submission" date="2024-10" db="EMBL/GenBank/DDBJ databases">
        <authorList>
            <person name="Kim D."/>
        </authorList>
    </citation>
    <scope>NUCLEOTIDE SEQUENCE [LARGE SCALE GENOMIC DNA]</scope>
    <source>
        <strain evidence="3">BH-2024</strain>
    </source>
</reference>
<dbReference type="AlphaFoldDB" id="A0ABD2L2I4"/>
<evidence type="ECO:0000313" key="3">
    <source>
        <dbReference type="EMBL" id="KAL3109401.1"/>
    </source>
</evidence>
<dbReference type="InterPro" id="IPR004151">
    <property type="entry name" value="7TM_GPCR_serpentine_rcpt_Sre"/>
</dbReference>
<feature type="transmembrane region" description="Helical" evidence="2">
    <location>
        <begin position="250"/>
        <end position="270"/>
    </location>
</feature>
<dbReference type="Pfam" id="PF03125">
    <property type="entry name" value="Sre"/>
    <property type="match status" value="1"/>
</dbReference>
<comment type="caution">
    <text evidence="3">The sequence shown here is derived from an EMBL/GenBank/DDBJ whole genome shotgun (WGS) entry which is preliminary data.</text>
</comment>
<keyword evidence="4" id="KW-1185">Reference proteome</keyword>
<keyword evidence="2" id="KW-0812">Transmembrane</keyword>
<evidence type="ECO:0000256" key="1">
    <source>
        <dbReference type="ARBA" id="ARBA00006803"/>
    </source>
</evidence>